<comment type="caution">
    <text evidence="1">The sequence shown here is derived from an EMBL/GenBank/DDBJ whole genome shotgun (WGS) entry which is preliminary data.</text>
</comment>
<evidence type="ECO:0000313" key="2">
    <source>
        <dbReference type="Proteomes" id="UP000229498"/>
    </source>
</evidence>
<evidence type="ECO:0000313" key="1">
    <source>
        <dbReference type="EMBL" id="PJK29723.1"/>
    </source>
</evidence>
<organism evidence="1 2">
    <name type="scientific">Minwuia thermotolerans</name>
    <dbReference type="NCBI Taxonomy" id="2056226"/>
    <lineage>
        <taxon>Bacteria</taxon>
        <taxon>Pseudomonadati</taxon>
        <taxon>Pseudomonadota</taxon>
        <taxon>Alphaproteobacteria</taxon>
        <taxon>Minwuiales</taxon>
        <taxon>Minwuiaceae</taxon>
        <taxon>Minwuia</taxon>
    </lineage>
</organism>
<reference evidence="1 2" key="1">
    <citation type="submission" date="2017-11" db="EMBL/GenBank/DDBJ databases">
        <title>Draft genome sequence of Rhizobiales bacterium SY3-13.</title>
        <authorList>
            <person name="Sun C."/>
        </authorList>
    </citation>
    <scope>NUCLEOTIDE SEQUENCE [LARGE SCALE GENOMIC DNA]</scope>
    <source>
        <strain evidence="1 2">SY3-13</strain>
    </source>
</reference>
<protein>
    <submittedName>
        <fullName evidence="1">Uncharacterized protein</fullName>
    </submittedName>
</protein>
<dbReference type="Proteomes" id="UP000229498">
    <property type="component" value="Unassembled WGS sequence"/>
</dbReference>
<dbReference type="EMBL" id="PHIG01000032">
    <property type="protein sequence ID" value="PJK29723.1"/>
    <property type="molecule type" value="Genomic_DNA"/>
</dbReference>
<proteinExistence type="predicted"/>
<dbReference type="AlphaFoldDB" id="A0A2M9G1X4"/>
<sequence>MPQPIDADGNLIPLDEEGHPIDESLVQEVELSRLNVARSPDKVTDRALAEALTALNAATDVTTDAAGRLVVLIDGEWKTIDSPIENMALYIDLMADGTIDGLTNTVVTSKFANLVDGQMTAADLQSAAVLLAATADKFTTLTLDAVMYVNNLLGVNDPAAGEYIDLTSVSYDRETIFGDVTAEVLIDPEGDGTWTVQTVNIFDAVFDGEDASGTAAAGYTLAVDDSRAVINYIHEYEVPAATTN</sequence>
<accession>A0A2M9G1X4</accession>
<keyword evidence="2" id="KW-1185">Reference proteome</keyword>
<dbReference type="OrthoDB" id="1122998at2"/>
<name>A0A2M9G1X4_9PROT</name>
<gene>
    <name evidence="1" type="ORF">CVT23_11835</name>
</gene>